<dbReference type="Proteomes" id="UP000784294">
    <property type="component" value="Unassembled WGS sequence"/>
</dbReference>
<evidence type="ECO:0000313" key="2">
    <source>
        <dbReference type="Proteomes" id="UP000784294"/>
    </source>
</evidence>
<dbReference type="EMBL" id="CAAALY010248248">
    <property type="protein sequence ID" value="VEL34718.1"/>
    <property type="molecule type" value="Genomic_DNA"/>
</dbReference>
<accession>A0A448XE92</accession>
<comment type="caution">
    <text evidence="1">The sequence shown here is derived from an EMBL/GenBank/DDBJ whole genome shotgun (WGS) entry which is preliminary data.</text>
</comment>
<dbReference type="AlphaFoldDB" id="A0A448XE92"/>
<gene>
    <name evidence="1" type="ORF">PXEA_LOCUS28158</name>
</gene>
<proteinExistence type="predicted"/>
<name>A0A448XE92_9PLAT</name>
<reference evidence="1" key="1">
    <citation type="submission" date="2018-11" db="EMBL/GenBank/DDBJ databases">
        <authorList>
            <consortium name="Pathogen Informatics"/>
        </authorList>
    </citation>
    <scope>NUCLEOTIDE SEQUENCE</scope>
</reference>
<evidence type="ECO:0000313" key="1">
    <source>
        <dbReference type="EMBL" id="VEL34718.1"/>
    </source>
</evidence>
<organism evidence="1 2">
    <name type="scientific">Protopolystoma xenopodis</name>
    <dbReference type="NCBI Taxonomy" id="117903"/>
    <lineage>
        <taxon>Eukaryota</taxon>
        <taxon>Metazoa</taxon>
        <taxon>Spiralia</taxon>
        <taxon>Lophotrochozoa</taxon>
        <taxon>Platyhelminthes</taxon>
        <taxon>Monogenea</taxon>
        <taxon>Polyopisthocotylea</taxon>
        <taxon>Polystomatidea</taxon>
        <taxon>Polystomatidae</taxon>
        <taxon>Protopolystoma</taxon>
    </lineage>
</organism>
<protein>
    <submittedName>
        <fullName evidence="1">Uncharacterized protein</fullName>
    </submittedName>
</protein>
<sequence length="219" mass="24668">MPDPDVVADPSPSWTQMNLSAPTIYLAKMLPSFFLGDPPSFDILSTHRSLFTVKFPCQNQNDESLCKPQKVLLSAPSGARFSRPGHLNLISFMSRSPIYLSWCQASSPKSVFISSMPETTSLPETSKEVCSRSPLLTSVEGELSSARFESEVVLHLSSPCPRTLWMIYTALLQRRAEGDLMERTLSEVLCHSSYHDSQHQIVDLVHSQPFRRHRNLHHQ</sequence>
<keyword evidence="2" id="KW-1185">Reference proteome</keyword>